<dbReference type="GO" id="GO:0042777">
    <property type="term" value="P:proton motive force-driven plasma membrane ATP synthesis"/>
    <property type="evidence" value="ECO:0007669"/>
    <property type="project" value="UniProtKB-UniRule"/>
</dbReference>
<evidence type="ECO:0000259" key="7">
    <source>
        <dbReference type="Pfam" id="PF22919"/>
    </source>
</evidence>
<evidence type="ECO:0000259" key="6">
    <source>
        <dbReference type="Pfam" id="PF02874"/>
    </source>
</evidence>
<reference evidence="8 9" key="1">
    <citation type="submission" date="2018-09" db="EMBL/GenBank/DDBJ databases">
        <authorList>
            <person name="Zhu H."/>
        </authorList>
    </citation>
    <scope>NUCLEOTIDE SEQUENCE [LARGE SCALE GENOMIC DNA]</scope>
    <source>
        <strain evidence="8 9">K2S05-167</strain>
    </source>
</reference>
<feature type="domain" description="ATPase F1/V1/A1 complex alpha/beta subunit N-terminal" evidence="6">
    <location>
        <begin position="14"/>
        <end position="70"/>
    </location>
</feature>
<dbReference type="InterPro" id="IPR004100">
    <property type="entry name" value="ATPase_F1/V1/A1_a/bsu_N"/>
</dbReference>
<dbReference type="Gene3D" id="3.40.50.12240">
    <property type="match status" value="1"/>
</dbReference>
<dbReference type="SUPFAM" id="SSF47917">
    <property type="entry name" value="C-terminal domain of alpha and beta subunits of F1 ATP synthase"/>
    <property type="match status" value="1"/>
</dbReference>
<evidence type="ECO:0000256" key="2">
    <source>
        <dbReference type="ARBA" id="ARBA00022448"/>
    </source>
</evidence>
<evidence type="ECO:0000256" key="3">
    <source>
        <dbReference type="ARBA" id="ARBA00023065"/>
    </source>
</evidence>
<evidence type="ECO:0000259" key="5">
    <source>
        <dbReference type="Pfam" id="PF00006"/>
    </source>
</evidence>
<dbReference type="InterPro" id="IPR055190">
    <property type="entry name" value="ATP-synt_VA_C"/>
</dbReference>
<dbReference type="GO" id="GO:0046933">
    <property type="term" value="F:proton-transporting ATP synthase activity, rotational mechanism"/>
    <property type="evidence" value="ECO:0007669"/>
    <property type="project" value="UniProtKB-UniRule"/>
</dbReference>
<dbReference type="CDD" id="cd01135">
    <property type="entry name" value="V_A-ATPase_B"/>
    <property type="match status" value="1"/>
</dbReference>
<evidence type="ECO:0000256" key="1">
    <source>
        <dbReference type="ARBA" id="ARBA00008936"/>
    </source>
</evidence>
<dbReference type="PANTHER" id="PTHR43389">
    <property type="entry name" value="V-TYPE PROTON ATPASE SUBUNIT B"/>
    <property type="match status" value="1"/>
</dbReference>
<keyword evidence="2 4" id="KW-0813">Transport</keyword>
<dbReference type="GO" id="GO:0005524">
    <property type="term" value="F:ATP binding"/>
    <property type="evidence" value="ECO:0007669"/>
    <property type="project" value="UniProtKB-UniRule"/>
</dbReference>
<dbReference type="InterPro" id="IPR022879">
    <property type="entry name" value="V-ATPase_su_B/beta"/>
</dbReference>
<gene>
    <name evidence="4" type="primary">atpB</name>
    <name evidence="8" type="ORF">D3875_14625</name>
</gene>
<keyword evidence="9" id="KW-1185">Reference proteome</keyword>
<dbReference type="HAMAP" id="MF_00310">
    <property type="entry name" value="ATP_synth_B_arch"/>
    <property type="match status" value="1"/>
</dbReference>
<dbReference type="PROSITE" id="PS00152">
    <property type="entry name" value="ATPASE_ALPHA_BETA"/>
    <property type="match status" value="1"/>
</dbReference>
<evidence type="ECO:0000313" key="9">
    <source>
        <dbReference type="Proteomes" id="UP000286287"/>
    </source>
</evidence>
<name>A0A418V929_9DEIO</name>
<dbReference type="InterPro" id="IPR000194">
    <property type="entry name" value="ATPase_F1/V1/A1_a/bsu_nucl-bd"/>
</dbReference>
<dbReference type="AlphaFoldDB" id="A0A418V929"/>
<dbReference type="Pfam" id="PF22919">
    <property type="entry name" value="ATP-synt_VA_C"/>
    <property type="match status" value="1"/>
</dbReference>
<dbReference type="PANTHER" id="PTHR43389:SF4">
    <property type="entry name" value="V-TYPE PROTON ATPASE SUBUNIT B"/>
    <property type="match status" value="1"/>
</dbReference>
<dbReference type="EMBL" id="QYUJ01000014">
    <property type="protein sequence ID" value="RJF72593.1"/>
    <property type="molecule type" value="Genomic_DNA"/>
</dbReference>
<sequence length="471" mass="51513">MTLLQKEYNDVAYISGPLLFVNAASDLPNGSIVNIKDGQGKMRGGQVISVSDQNAVIQVFEETRGLDLANASVSLVEDVARLGVSKEMIGRRFDGLGRPMDGLPAVVAEKRLNINGQPMNPAARAKPEEFIQTGISTIDTQISLIRGQKLPIFSGSGLPHNELAAQIARQAKVPGHEGDFAVVFAAMGLTQREVSYFTQEFERTGALARSVLFLNKADDPAVERLLTPRMALTTAEYLAFEHGYHVLVILTDLTNYCEALREIGGAREEIPGRRGFPGYMYTDLANLYERAGVVNGKPGSVTQIPILSMPDDDITHPIPDLTGYITEGQIVVDRTLNAKGVFPPINPQPSLSRLQGNGIGKGKTRADHKNISDQLFAAYANGLDLRKLVAITGEDALTETDKLYLKFADDFEGYFIGQGDQDRSIEDSLTVAWGILSKLPQSQLTRISKDSIDKYYGTKMDEMWKGSRSMQ</sequence>
<dbReference type="NCBIfam" id="NF003235">
    <property type="entry name" value="PRK04196.1"/>
    <property type="match status" value="1"/>
</dbReference>
<keyword evidence="4" id="KW-0066">ATP synthesis</keyword>
<dbReference type="SUPFAM" id="SSF52540">
    <property type="entry name" value="P-loop containing nucleoside triphosphate hydrolases"/>
    <property type="match status" value="1"/>
</dbReference>
<feature type="domain" description="ATP synthase A/B type C-terminal" evidence="7">
    <location>
        <begin position="358"/>
        <end position="456"/>
    </location>
</feature>
<keyword evidence="4" id="KW-0375">Hydrogen ion transport</keyword>
<dbReference type="Proteomes" id="UP000286287">
    <property type="component" value="Unassembled WGS sequence"/>
</dbReference>
<comment type="function">
    <text evidence="4">Produces ATP from ADP in the presence of a proton gradient across the membrane. The V-type beta chain is a regulatory subunit.</text>
</comment>
<keyword evidence="3 4" id="KW-0406">Ion transport</keyword>
<feature type="domain" description="ATPase F1/V1/A1 complex alpha/beta subunit nucleotide-binding" evidence="5">
    <location>
        <begin position="134"/>
        <end position="352"/>
    </location>
</feature>
<proteinExistence type="inferred from homology"/>
<dbReference type="RefSeq" id="WP_119764877.1">
    <property type="nucleotide sequence ID" value="NZ_QYUJ01000014.1"/>
</dbReference>
<dbReference type="OrthoDB" id="9802718at2"/>
<evidence type="ECO:0000256" key="4">
    <source>
        <dbReference type="HAMAP-Rule" id="MF_00310"/>
    </source>
</evidence>
<protein>
    <recommendedName>
        <fullName evidence="4">V-type ATP synthase beta chain</fullName>
    </recommendedName>
    <alternativeName>
        <fullName evidence="4">V-ATPase subunit B</fullName>
    </alternativeName>
</protein>
<comment type="similarity">
    <text evidence="1 4">Belongs to the ATPase alpha/beta chains family.</text>
</comment>
<evidence type="ECO:0000313" key="8">
    <source>
        <dbReference type="EMBL" id="RJF72593.1"/>
    </source>
</evidence>
<comment type="caution">
    <text evidence="8">The sequence shown here is derived from an EMBL/GenBank/DDBJ whole genome shotgun (WGS) entry which is preliminary data.</text>
</comment>
<dbReference type="Pfam" id="PF02874">
    <property type="entry name" value="ATP-synt_ab_N"/>
    <property type="match status" value="1"/>
</dbReference>
<organism evidence="8 9">
    <name type="scientific">Deinococcus cavernae</name>
    <dbReference type="NCBI Taxonomy" id="2320857"/>
    <lineage>
        <taxon>Bacteria</taxon>
        <taxon>Thermotogati</taxon>
        <taxon>Deinococcota</taxon>
        <taxon>Deinococci</taxon>
        <taxon>Deinococcales</taxon>
        <taxon>Deinococcaceae</taxon>
        <taxon>Deinococcus</taxon>
    </lineage>
</organism>
<dbReference type="CDD" id="cd18118">
    <property type="entry name" value="ATP-synt_V_A-type_beta_N"/>
    <property type="match status" value="1"/>
</dbReference>
<accession>A0A418V929</accession>
<dbReference type="CDD" id="cd18112">
    <property type="entry name" value="ATP-synt_V_A-type_beta_C"/>
    <property type="match status" value="1"/>
</dbReference>
<dbReference type="PIRSF" id="PIRSF039114">
    <property type="entry name" value="V-ATPsynth_beta/V-ATPase_B"/>
    <property type="match status" value="1"/>
</dbReference>
<dbReference type="InterPro" id="IPR020003">
    <property type="entry name" value="ATPase_a/bsu_AS"/>
</dbReference>
<dbReference type="InterPro" id="IPR027417">
    <property type="entry name" value="P-loop_NTPase"/>
</dbReference>
<dbReference type="Pfam" id="PF00006">
    <property type="entry name" value="ATP-synt_ab"/>
    <property type="match status" value="1"/>
</dbReference>